<reference evidence="2 3" key="1">
    <citation type="journal article" date="2016" name="Front. Microbiol.">
        <title>Single-Cell (Meta-)Genomics of a Dimorphic Candidatus Thiomargarita nelsonii Reveals Genomic Plasticity.</title>
        <authorList>
            <person name="Flood B.E."/>
            <person name="Fliss P."/>
            <person name="Jones D.S."/>
            <person name="Dick G.J."/>
            <person name="Jain S."/>
            <person name="Kaster A.K."/>
            <person name="Winkel M."/>
            <person name="Mussmann M."/>
            <person name="Bailey J."/>
        </authorList>
    </citation>
    <scope>NUCLEOTIDE SEQUENCE [LARGE SCALE GENOMIC DNA]</scope>
    <source>
        <strain evidence="2">Hydrate Ridge</strain>
    </source>
</reference>
<gene>
    <name evidence="2" type="ORF">PN36_19220</name>
</gene>
<organism evidence="2 3">
    <name type="scientific">Candidatus Thiomargarita nelsonii</name>
    <dbReference type="NCBI Taxonomy" id="1003181"/>
    <lineage>
        <taxon>Bacteria</taxon>
        <taxon>Pseudomonadati</taxon>
        <taxon>Pseudomonadota</taxon>
        <taxon>Gammaproteobacteria</taxon>
        <taxon>Thiotrichales</taxon>
        <taxon>Thiotrichaceae</taxon>
        <taxon>Thiomargarita</taxon>
    </lineage>
</organism>
<dbReference type="AlphaFoldDB" id="A0A0A6S6N1"/>
<evidence type="ECO:0000313" key="3">
    <source>
        <dbReference type="Proteomes" id="UP000030428"/>
    </source>
</evidence>
<sequence>MLESKALALDWQRAYKLVKNLLRFKCLVGFALPTLHERYFLIIVWFFNQFFKRIKRVYQNGFSMKFGQKRVVINGMNRFHQLFVNILKTDAQHFYNIFL</sequence>
<comment type="caution">
    <text evidence="2">The sequence shown here is derived from an EMBL/GenBank/DDBJ whole genome shotgun (WGS) entry which is preliminary data.</text>
</comment>
<evidence type="ECO:0000256" key="1">
    <source>
        <dbReference type="SAM" id="Phobius"/>
    </source>
</evidence>
<keyword evidence="3" id="KW-1185">Reference proteome</keyword>
<evidence type="ECO:0000313" key="2">
    <source>
        <dbReference type="EMBL" id="KHD08698.1"/>
    </source>
</evidence>
<dbReference type="Proteomes" id="UP000030428">
    <property type="component" value="Unassembled WGS sequence"/>
</dbReference>
<protein>
    <recommendedName>
        <fullName evidence="4">Transposase</fullName>
    </recommendedName>
</protein>
<accession>A0A0A6S6N1</accession>
<keyword evidence="1" id="KW-0812">Transmembrane</keyword>
<name>A0A0A6S6N1_9GAMM</name>
<evidence type="ECO:0008006" key="4">
    <source>
        <dbReference type="Google" id="ProtNLM"/>
    </source>
</evidence>
<proteinExistence type="predicted"/>
<dbReference type="EMBL" id="JSZA02000078">
    <property type="protein sequence ID" value="KHD08698.1"/>
    <property type="molecule type" value="Genomic_DNA"/>
</dbReference>
<keyword evidence="1" id="KW-0472">Membrane</keyword>
<keyword evidence="1" id="KW-1133">Transmembrane helix</keyword>
<feature type="transmembrane region" description="Helical" evidence="1">
    <location>
        <begin position="27"/>
        <end position="47"/>
    </location>
</feature>